<accession>A0A183BMW2</accession>
<dbReference type="GO" id="GO:0050482">
    <property type="term" value="P:arachidonate secretion"/>
    <property type="evidence" value="ECO:0007669"/>
    <property type="project" value="InterPro"/>
</dbReference>
<dbReference type="GO" id="GO:0004623">
    <property type="term" value="F:phospholipase A2 activity"/>
    <property type="evidence" value="ECO:0007669"/>
    <property type="project" value="InterPro"/>
</dbReference>
<reference evidence="3" key="2">
    <citation type="submission" date="2016-06" db="UniProtKB">
        <authorList>
            <consortium name="WormBaseParasite"/>
        </authorList>
    </citation>
    <scope>IDENTIFICATION</scope>
</reference>
<dbReference type="PANTHER" id="PTHR34228">
    <property type="entry name" value="PROTEIN CBG09474-RELATED"/>
    <property type="match status" value="1"/>
</dbReference>
<evidence type="ECO:0000256" key="1">
    <source>
        <dbReference type="SAM" id="Phobius"/>
    </source>
</evidence>
<feature type="transmembrane region" description="Helical" evidence="1">
    <location>
        <begin position="6"/>
        <end position="39"/>
    </location>
</feature>
<protein>
    <submittedName>
        <fullName evidence="3">Phospholipase A2</fullName>
    </submittedName>
</protein>
<dbReference type="InterPro" id="IPR053322">
    <property type="entry name" value="PLA2-like"/>
</dbReference>
<evidence type="ECO:0000313" key="2">
    <source>
        <dbReference type="Proteomes" id="UP000050741"/>
    </source>
</evidence>
<dbReference type="GO" id="GO:0006644">
    <property type="term" value="P:phospholipid metabolic process"/>
    <property type="evidence" value="ECO:0007669"/>
    <property type="project" value="InterPro"/>
</dbReference>
<proteinExistence type="predicted"/>
<dbReference type="AlphaFoldDB" id="A0A183BMW2"/>
<dbReference type="InterPro" id="IPR036444">
    <property type="entry name" value="PLipase_A2_dom_sf"/>
</dbReference>
<dbReference type="Proteomes" id="UP000050741">
    <property type="component" value="Unassembled WGS sequence"/>
</dbReference>
<dbReference type="SUPFAM" id="SSF48619">
    <property type="entry name" value="Phospholipase A2, PLA2"/>
    <property type="match status" value="2"/>
</dbReference>
<name>A0A183BMW2_GLOPA</name>
<reference evidence="2" key="1">
    <citation type="submission" date="2014-05" db="EMBL/GenBank/DDBJ databases">
        <title>The genome and life-stage specific transcriptomes of Globodera pallida elucidate key aspects of plant parasitism by a cyst nematode.</title>
        <authorList>
            <person name="Cotton J.A."/>
            <person name="Lilley C.J."/>
            <person name="Jones L.M."/>
            <person name="Kikuchi T."/>
            <person name="Reid A.J."/>
            <person name="Thorpe P."/>
            <person name="Tsai I.J."/>
            <person name="Beasley H."/>
            <person name="Blok V."/>
            <person name="Cock P.J.A."/>
            <person name="Van den Akker S.E."/>
            <person name="Holroyd N."/>
            <person name="Hunt M."/>
            <person name="Mantelin S."/>
            <person name="Naghra H."/>
            <person name="Pain A."/>
            <person name="Palomares-Rius J.E."/>
            <person name="Zarowiecki M."/>
            <person name="Berriman M."/>
            <person name="Jones J.T."/>
            <person name="Urwin P.E."/>
        </authorList>
    </citation>
    <scope>NUCLEOTIDE SEQUENCE [LARGE SCALE GENOMIC DNA]</scope>
    <source>
        <strain evidence="2">Lindley</strain>
    </source>
</reference>
<evidence type="ECO:0000313" key="3">
    <source>
        <dbReference type="WBParaSite" id="GPLIN_000194700"/>
    </source>
</evidence>
<keyword evidence="1" id="KW-1133">Transmembrane helix</keyword>
<sequence>MLGKKYLLLFFILSLQIVGGSGFWFFVGLGVLVADYLFVKEGPVKKQLEGTIVGTATVIITAVAHVPKNPIDGLEHIVDLATHPIRGDFAYAMHECCVEHDSCYARLGVTQDECDETFCKCQKVATGGSECEALGDSFCNLVRRHGESSYDEAQEKTKAKMKATTATKSFTCDFLWELLQCPELKNAMHECCVEHDSCYARLGVTQDECDKTFCKCQKLATEGSGCAATADMFCYWVKDHGKAFYDEAQEKTKSKM</sequence>
<organism evidence="2 3">
    <name type="scientific">Globodera pallida</name>
    <name type="common">Potato cyst nematode worm</name>
    <name type="synonym">Heterodera pallida</name>
    <dbReference type="NCBI Taxonomy" id="36090"/>
    <lineage>
        <taxon>Eukaryota</taxon>
        <taxon>Metazoa</taxon>
        <taxon>Ecdysozoa</taxon>
        <taxon>Nematoda</taxon>
        <taxon>Chromadorea</taxon>
        <taxon>Rhabditida</taxon>
        <taxon>Tylenchina</taxon>
        <taxon>Tylenchomorpha</taxon>
        <taxon>Tylenchoidea</taxon>
        <taxon>Heteroderidae</taxon>
        <taxon>Heteroderinae</taxon>
        <taxon>Globodera</taxon>
    </lineage>
</organism>
<dbReference type="WBParaSite" id="GPLIN_000194700">
    <property type="protein sequence ID" value="GPLIN_000194700"/>
    <property type="gene ID" value="GPLIN_000194700"/>
</dbReference>
<keyword evidence="2" id="KW-1185">Reference proteome</keyword>
<keyword evidence="1" id="KW-0472">Membrane</keyword>
<keyword evidence="1" id="KW-0812">Transmembrane</keyword>